<proteinExistence type="inferred from homology"/>
<dbReference type="CDD" id="cd00616">
    <property type="entry name" value="AHBA_syn"/>
    <property type="match status" value="1"/>
</dbReference>
<comment type="similarity">
    <text evidence="1">Belongs to the DegT/DnrJ/EryC1 family.</text>
</comment>
<dbReference type="InterPro" id="IPR000653">
    <property type="entry name" value="DegT/StrS_aminotransferase"/>
</dbReference>
<sequence length="418" mass="46020">MELALFGSIPVVSNNPEFNSIGVEEVEAVTQFMRGVVSGSESLSGFLGRAGDRFLGGKNVRNLEKRFERYFGSRHAVSFNSATTALQAAVTALEISAGDEVITTPFTMPATATAIYLAGATPVFADIDPDTYCIDPEDVESKITQRTKAILAVNLFGGSADYEKLCSIASHKDLWLIEDNAQAPGGRFAGNFTGTIGDVGVFSFNVHKTMQCGEGGMLVTDDDSIAEKAALIRNHGEAVIDDLFETNSFANDGIAGSNFRLSEIHAVIAIEQLLKLKEMNSIRVSLAENLSKELAHFDWIESPHVPPNVNHVFYRYPFKIRRGVNGVSSETITKALRAEGFRVAKGYQKPLYKIPLFKGRFSQGSCPVAERMYEKELLITDVVCQSKKGQFRFISQFIEALEKIEQNLDALKEYDRRE</sequence>
<protein>
    <submittedName>
        <fullName evidence="2">Pyridoxal-5'-phosphate-dependent protein</fullName>
    </submittedName>
</protein>
<dbReference type="EMBL" id="PFAZ01000008">
    <property type="protein sequence ID" value="PIR89064.1"/>
    <property type="molecule type" value="Genomic_DNA"/>
</dbReference>
<evidence type="ECO:0000256" key="1">
    <source>
        <dbReference type="RuleBase" id="RU004508"/>
    </source>
</evidence>
<dbReference type="InterPro" id="IPR015424">
    <property type="entry name" value="PyrdxlP-dep_Trfase"/>
</dbReference>
<accession>A0A2H0URN0</accession>
<evidence type="ECO:0000313" key="3">
    <source>
        <dbReference type="Proteomes" id="UP000231157"/>
    </source>
</evidence>
<dbReference type="PANTHER" id="PTHR30244:SF34">
    <property type="entry name" value="DTDP-4-AMINO-4,6-DIDEOXYGALACTOSE TRANSAMINASE"/>
    <property type="match status" value="1"/>
</dbReference>
<dbReference type="GO" id="GO:0030170">
    <property type="term" value="F:pyridoxal phosphate binding"/>
    <property type="evidence" value="ECO:0007669"/>
    <property type="project" value="TreeGrafter"/>
</dbReference>
<dbReference type="PANTHER" id="PTHR30244">
    <property type="entry name" value="TRANSAMINASE"/>
    <property type="match status" value="1"/>
</dbReference>
<dbReference type="InterPro" id="IPR015421">
    <property type="entry name" value="PyrdxlP-dep_Trfase_major"/>
</dbReference>
<dbReference type="Gene3D" id="3.40.640.10">
    <property type="entry name" value="Type I PLP-dependent aspartate aminotransferase-like (Major domain)"/>
    <property type="match status" value="1"/>
</dbReference>
<dbReference type="GO" id="GO:0008483">
    <property type="term" value="F:transaminase activity"/>
    <property type="evidence" value="ECO:0007669"/>
    <property type="project" value="TreeGrafter"/>
</dbReference>
<name>A0A2H0URN0_9BACT</name>
<gene>
    <name evidence="2" type="ORF">COU07_03165</name>
</gene>
<dbReference type="AlphaFoldDB" id="A0A2H0URN0"/>
<dbReference type="GO" id="GO:0000271">
    <property type="term" value="P:polysaccharide biosynthetic process"/>
    <property type="evidence" value="ECO:0007669"/>
    <property type="project" value="TreeGrafter"/>
</dbReference>
<keyword evidence="1" id="KW-0663">Pyridoxal phosphate</keyword>
<dbReference type="InterPro" id="IPR015422">
    <property type="entry name" value="PyrdxlP-dep_Trfase_small"/>
</dbReference>
<dbReference type="Proteomes" id="UP000231157">
    <property type="component" value="Unassembled WGS sequence"/>
</dbReference>
<organism evidence="2 3">
    <name type="scientific">Candidatus Harrisonbacteria bacterium CG10_big_fil_rev_8_21_14_0_10_40_38</name>
    <dbReference type="NCBI Taxonomy" id="1974583"/>
    <lineage>
        <taxon>Bacteria</taxon>
        <taxon>Candidatus Harrisoniibacteriota</taxon>
    </lineage>
</organism>
<dbReference type="Pfam" id="PF01041">
    <property type="entry name" value="DegT_DnrJ_EryC1"/>
    <property type="match status" value="1"/>
</dbReference>
<comment type="caution">
    <text evidence="2">The sequence shown here is derived from an EMBL/GenBank/DDBJ whole genome shotgun (WGS) entry which is preliminary data.</text>
</comment>
<reference evidence="3" key="1">
    <citation type="submission" date="2017-09" db="EMBL/GenBank/DDBJ databases">
        <title>Depth-based differentiation of microbial function through sediment-hosted aquifers and enrichment of novel symbionts in the deep terrestrial subsurface.</title>
        <authorList>
            <person name="Probst A.J."/>
            <person name="Ladd B."/>
            <person name="Jarett J.K."/>
            <person name="Geller-Mcgrath D.E."/>
            <person name="Sieber C.M.K."/>
            <person name="Emerson J.B."/>
            <person name="Anantharaman K."/>
            <person name="Thomas B.C."/>
            <person name="Malmstrom R."/>
            <person name="Stieglmeier M."/>
            <person name="Klingl A."/>
            <person name="Woyke T."/>
            <person name="Ryan C.M."/>
            <person name="Banfield J.F."/>
        </authorList>
    </citation>
    <scope>NUCLEOTIDE SEQUENCE [LARGE SCALE GENOMIC DNA]</scope>
</reference>
<dbReference type="Gene3D" id="3.90.1150.10">
    <property type="entry name" value="Aspartate Aminotransferase, domain 1"/>
    <property type="match status" value="1"/>
</dbReference>
<dbReference type="SUPFAM" id="SSF53383">
    <property type="entry name" value="PLP-dependent transferases"/>
    <property type="match status" value="1"/>
</dbReference>
<evidence type="ECO:0000313" key="2">
    <source>
        <dbReference type="EMBL" id="PIR89064.1"/>
    </source>
</evidence>